<proteinExistence type="predicted"/>
<accession>A0A8S5NA48</accession>
<protein>
    <submittedName>
        <fullName evidence="1">Uncharacterized protein</fullName>
    </submittedName>
</protein>
<evidence type="ECO:0000313" key="1">
    <source>
        <dbReference type="EMBL" id="DAD91521.1"/>
    </source>
</evidence>
<organism evidence="1">
    <name type="scientific">Myoviridae sp. ctx322</name>
    <dbReference type="NCBI Taxonomy" id="2826711"/>
    <lineage>
        <taxon>Viruses</taxon>
        <taxon>Duplodnaviria</taxon>
        <taxon>Heunggongvirae</taxon>
        <taxon>Uroviricota</taxon>
        <taxon>Caudoviricetes</taxon>
    </lineage>
</organism>
<name>A0A8S5NA48_9CAUD</name>
<sequence>MKSVPLRNQRIIGKTKRHYPRKRNITFDMYKVFSGTLPVDCMGIRIGNPLVPKDTHDPINPWGNHFMPGWAYVEEILYSLKPNKITDPDWAIRGHFQNMSWPQKPIFWLDPDGPDLLWVSAHPSDGDCSKDFKFTNPKWMYGFQDNQRTYLMQVTSGEAFSRRFPHYTNIIMPKRIEESLETAEQLYF</sequence>
<dbReference type="EMBL" id="BK015115">
    <property type="protein sequence ID" value="DAD91521.1"/>
    <property type="molecule type" value="Genomic_DNA"/>
</dbReference>
<reference evidence="1" key="1">
    <citation type="journal article" date="2021" name="Proc. Natl. Acad. Sci. U.S.A.">
        <title>A Catalog of Tens of Thousands of Viruses from Human Metagenomes Reveals Hidden Associations with Chronic Diseases.</title>
        <authorList>
            <person name="Tisza M.J."/>
            <person name="Buck C.B."/>
        </authorList>
    </citation>
    <scope>NUCLEOTIDE SEQUENCE</scope>
    <source>
        <strain evidence="1">Ctx322</strain>
    </source>
</reference>